<accession>A0ABU4ANB9</accession>
<dbReference type="PANTHER" id="PTHR30055">
    <property type="entry name" value="HTH-TYPE TRANSCRIPTIONAL REGULATOR RUTR"/>
    <property type="match status" value="1"/>
</dbReference>
<evidence type="ECO:0000259" key="5">
    <source>
        <dbReference type="PROSITE" id="PS50977"/>
    </source>
</evidence>
<evidence type="ECO:0000256" key="2">
    <source>
        <dbReference type="ARBA" id="ARBA00023125"/>
    </source>
</evidence>
<dbReference type="InterPro" id="IPR050109">
    <property type="entry name" value="HTH-type_TetR-like_transc_reg"/>
</dbReference>
<dbReference type="SUPFAM" id="SSF48498">
    <property type="entry name" value="Tetracyclin repressor-like, C-terminal domain"/>
    <property type="match status" value="1"/>
</dbReference>
<dbReference type="RefSeq" id="WP_317561901.1">
    <property type="nucleotide sequence ID" value="NZ_JAWLIP010000007.1"/>
</dbReference>
<dbReference type="Gene3D" id="1.10.357.10">
    <property type="entry name" value="Tetracycline Repressor, domain 2"/>
    <property type="match status" value="1"/>
</dbReference>
<reference evidence="6 7" key="1">
    <citation type="submission" date="2023-10" db="EMBL/GenBank/DDBJ databases">
        <authorList>
            <person name="Venkata Ramana C."/>
            <person name="Sasikala C."/>
            <person name="Dhurka M."/>
        </authorList>
    </citation>
    <scope>NUCLEOTIDE SEQUENCE [LARGE SCALE GENOMIC DNA]</scope>
    <source>
        <strain evidence="6 7">KCTC 32151</strain>
    </source>
</reference>
<evidence type="ECO:0000256" key="4">
    <source>
        <dbReference type="PROSITE-ProRule" id="PRU00335"/>
    </source>
</evidence>
<dbReference type="PROSITE" id="PS50977">
    <property type="entry name" value="HTH_TETR_2"/>
    <property type="match status" value="1"/>
</dbReference>
<sequence>MKPADDIPTLTRKEMQRAATFREIHDIARTLLVEQGSAAVTINAIARRMGMSGPALYRYHPSQAALIEALRREFFNELVAHMREAASRPSADTPARRLGATCRALRRWALDHSAEFGWLFASPVETKGDDAAPLYDDAASCGAFGEVFLEQVAEIWETQRFPIPNLDDMPPVQVEQLITFSDKNGNILPPDAAHVFLKCWIRLYGHLCMEVFGQMAFAYTDMEPAFEECLSELCTLLDVPYEPAPA</sequence>
<dbReference type="Pfam" id="PF00440">
    <property type="entry name" value="TetR_N"/>
    <property type="match status" value="1"/>
</dbReference>
<dbReference type="InterPro" id="IPR001647">
    <property type="entry name" value="HTH_TetR"/>
</dbReference>
<organism evidence="6 7">
    <name type="scientific">Nitratireductor aquimarinus</name>
    <dbReference type="NCBI Taxonomy" id="889300"/>
    <lineage>
        <taxon>Bacteria</taxon>
        <taxon>Pseudomonadati</taxon>
        <taxon>Pseudomonadota</taxon>
        <taxon>Alphaproteobacteria</taxon>
        <taxon>Hyphomicrobiales</taxon>
        <taxon>Phyllobacteriaceae</taxon>
        <taxon>Nitratireductor</taxon>
    </lineage>
</organism>
<evidence type="ECO:0000313" key="6">
    <source>
        <dbReference type="EMBL" id="MDV6227742.1"/>
    </source>
</evidence>
<feature type="DNA-binding region" description="H-T-H motif" evidence="4">
    <location>
        <begin position="41"/>
        <end position="60"/>
    </location>
</feature>
<keyword evidence="2 4" id="KW-0238">DNA-binding</keyword>
<dbReference type="Pfam" id="PF13305">
    <property type="entry name" value="TetR_C_33"/>
    <property type="match status" value="1"/>
</dbReference>
<dbReference type="SUPFAM" id="SSF46689">
    <property type="entry name" value="Homeodomain-like"/>
    <property type="match status" value="1"/>
</dbReference>
<keyword evidence="3" id="KW-0804">Transcription</keyword>
<feature type="domain" description="HTH tetR-type" evidence="5">
    <location>
        <begin position="18"/>
        <end position="78"/>
    </location>
</feature>
<proteinExistence type="predicted"/>
<comment type="caution">
    <text evidence="6">The sequence shown here is derived from an EMBL/GenBank/DDBJ whole genome shotgun (WGS) entry which is preliminary data.</text>
</comment>
<dbReference type="EMBL" id="JAWLIP010000007">
    <property type="protein sequence ID" value="MDV6227742.1"/>
    <property type="molecule type" value="Genomic_DNA"/>
</dbReference>
<gene>
    <name evidence="6" type="ORF">R2G56_15690</name>
</gene>
<dbReference type="Proteomes" id="UP001185659">
    <property type="component" value="Unassembled WGS sequence"/>
</dbReference>
<evidence type="ECO:0000256" key="1">
    <source>
        <dbReference type="ARBA" id="ARBA00023015"/>
    </source>
</evidence>
<dbReference type="PANTHER" id="PTHR30055:SF243">
    <property type="entry name" value="HTH-TYPE TRANSCRIPTIONAL REGULATOR RV1816"/>
    <property type="match status" value="1"/>
</dbReference>
<name>A0ABU4ANB9_9HYPH</name>
<protein>
    <submittedName>
        <fullName evidence="6">TetR/AcrR family transcriptional regulator</fullName>
    </submittedName>
</protein>
<evidence type="ECO:0000313" key="7">
    <source>
        <dbReference type="Proteomes" id="UP001185659"/>
    </source>
</evidence>
<keyword evidence="1" id="KW-0805">Transcription regulation</keyword>
<evidence type="ECO:0000256" key="3">
    <source>
        <dbReference type="ARBA" id="ARBA00023163"/>
    </source>
</evidence>
<keyword evidence="7" id="KW-1185">Reference proteome</keyword>
<dbReference type="InterPro" id="IPR009057">
    <property type="entry name" value="Homeodomain-like_sf"/>
</dbReference>
<dbReference type="InterPro" id="IPR036271">
    <property type="entry name" value="Tet_transcr_reg_TetR-rel_C_sf"/>
</dbReference>
<dbReference type="InterPro" id="IPR025996">
    <property type="entry name" value="MT1864/Rv1816-like_C"/>
</dbReference>